<sequence>MLGIAVLMAVSGCTQVVAPPPHKAKPVPNYKPAPVDVKKILGDLPTLDPCSLIEPADFGGGKIIGSGSWDECPLTLPTGTGQVTVTVGAIDKVEAFAAVSTPEEKDGFTTSVYSSPMAPCGRLLHLGDGTALSVHVLRPGEGSGTAVCPQIATGFDKMLQRLRKNPKVVKHSTFAPGSMAALDPCAVVPPAAVAAFPTRKSWPAKHTCEWSDPAQSTARVIFGLTSPSLHTPFPMITVAGRQTEKFDIPSGNDSTCILSTNGRPAGRTDGQVESASLALTLRGTRDTAATCAQAVLMAEQIWPVVPPA</sequence>
<evidence type="ECO:0000313" key="2">
    <source>
        <dbReference type="Proteomes" id="UP001205185"/>
    </source>
</evidence>
<protein>
    <recommendedName>
        <fullName evidence="3">DUF3558 domain-containing protein</fullName>
    </recommendedName>
</protein>
<reference evidence="1 2" key="1">
    <citation type="submission" date="2022-06" db="EMBL/GenBank/DDBJ databases">
        <title>Genomic Encyclopedia of Archaeal and Bacterial Type Strains, Phase II (KMG-II): from individual species to whole genera.</title>
        <authorList>
            <person name="Goeker M."/>
        </authorList>
    </citation>
    <scope>NUCLEOTIDE SEQUENCE [LARGE SCALE GENOMIC DNA]</scope>
    <source>
        <strain evidence="1 2">DSM 44255</strain>
    </source>
</reference>
<comment type="caution">
    <text evidence="1">The sequence shown here is derived from an EMBL/GenBank/DDBJ whole genome shotgun (WGS) entry which is preliminary data.</text>
</comment>
<evidence type="ECO:0008006" key="3">
    <source>
        <dbReference type="Google" id="ProtNLM"/>
    </source>
</evidence>
<gene>
    <name evidence="1" type="ORF">LV75_005491</name>
</gene>
<dbReference type="Proteomes" id="UP001205185">
    <property type="component" value="Unassembled WGS sequence"/>
</dbReference>
<evidence type="ECO:0000313" key="1">
    <source>
        <dbReference type="EMBL" id="MCP2272965.1"/>
    </source>
</evidence>
<organism evidence="1 2">
    <name type="scientific">Actinokineospora diospyrosa</name>
    <dbReference type="NCBI Taxonomy" id="103728"/>
    <lineage>
        <taxon>Bacteria</taxon>
        <taxon>Bacillati</taxon>
        <taxon>Actinomycetota</taxon>
        <taxon>Actinomycetes</taxon>
        <taxon>Pseudonocardiales</taxon>
        <taxon>Pseudonocardiaceae</taxon>
        <taxon>Actinokineospora</taxon>
    </lineage>
</organism>
<dbReference type="EMBL" id="JAMTCO010000014">
    <property type="protein sequence ID" value="MCP2272965.1"/>
    <property type="molecule type" value="Genomic_DNA"/>
</dbReference>
<name>A0ABT1IJZ2_9PSEU</name>
<accession>A0ABT1IJZ2</accession>
<proteinExistence type="predicted"/>
<keyword evidence="2" id="KW-1185">Reference proteome</keyword>